<dbReference type="Proteomes" id="UP001223420">
    <property type="component" value="Unassembled WGS sequence"/>
</dbReference>
<sequence>MVILCPTRPRVGGVDEDKRMHVHQEADLAGMDAASFLKGSSGPIGTTVRMSDGSVYTVTRVVGPCPDGDASASPNPSATEHHAREAMHNTADTGPARHAGS</sequence>
<evidence type="ECO:0000313" key="2">
    <source>
        <dbReference type="EMBL" id="MDQ0543446.1"/>
    </source>
</evidence>
<dbReference type="EMBL" id="JAUSWL010000003">
    <property type="protein sequence ID" value="MDQ0543446.1"/>
    <property type="molecule type" value="Genomic_DNA"/>
</dbReference>
<gene>
    <name evidence="2" type="ORF">QO001_002372</name>
</gene>
<evidence type="ECO:0000256" key="1">
    <source>
        <dbReference type="SAM" id="MobiDB-lite"/>
    </source>
</evidence>
<accession>A0AAJ1TMI3</accession>
<feature type="region of interest" description="Disordered" evidence="1">
    <location>
        <begin position="65"/>
        <end position="101"/>
    </location>
</feature>
<comment type="caution">
    <text evidence="2">The sequence shown here is derived from an EMBL/GenBank/DDBJ whole genome shotgun (WGS) entry which is preliminary data.</text>
</comment>
<dbReference type="AlphaFoldDB" id="A0AAJ1TMI3"/>
<protein>
    <submittedName>
        <fullName evidence="2">Uncharacterized protein</fullName>
    </submittedName>
</protein>
<reference evidence="2" key="1">
    <citation type="submission" date="2023-07" db="EMBL/GenBank/DDBJ databases">
        <title>Genomic Encyclopedia of Type Strains, Phase IV (KMG-IV): sequencing the most valuable type-strain genomes for metagenomic binning, comparative biology and taxonomic classification.</title>
        <authorList>
            <person name="Goeker M."/>
        </authorList>
    </citation>
    <scope>NUCLEOTIDE SEQUENCE</scope>
    <source>
        <strain evidence="2">DSM 19569</strain>
    </source>
</reference>
<organism evidence="2 3">
    <name type="scientific">Methylobacterium brachiatum</name>
    <dbReference type="NCBI Taxonomy" id="269660"/>
    <lineage>
        <taxon>Bacteria</taxon>
        <taxon>Pseudomonadati</taxon>
        <taxon>Pseudomonadota</taxon>
        <taxon>Alphaproteobacteria</taxon>
        <taxon>Hyphomicrobiales</taxon>
        <taxon>Methylobacteriaceae</taxon>
        <taxon>Methylobacterium</taxon>
    </lineage>
</organism>
<evidence type="ECO:0000313" key="3">
    <source>
        <dbReference type="Proteomes" id="UP001223420"/>
    </source>
</evidence>
<proteinExistence type="predicted"/>
<name>A0AAJ1TMI3_9HYPH</name>